<organism evidence="1 2">
    <name type="scientific">Nocardia niwae</name>
    <dbReference type="NCBI Taxonomy" id="626084"/>
    <lineage>
        <taxon>Bacteria</taxon>
        <taxon>Bacillati</taxon>
        <taxon>Actinomycetota</taxon>
        <taxon>Actinomycetes</taxon>
        <taxon>Mycobacteriales</taxon>
        <taxon>Nocardiaceae</taxon>
        <taxon>Nocardia</taxon>
    </lineage>
</organism>
<dbReference type="RefSeq" id="WP_357808888.1">
    <property type="nucleotide sequence ID" value="NZ_JBEYBM010000023.1"/>
</dbReference>
<gene>
    <name evidence="1" type="ORF">ABZ507_17090</name>
</gene>
<dbReference type="Proteomes" id="UP001550535">
    <property type="component" value="Unassembled WGS sequence"/>
</dbReference>
<protein>
    <submittedName>
        <fullName evidence="1">Uncharacterized protein</fullName>
    </submittedName>
</protein>
<evidence type="ECO:0000313" key="2">
    <source>
        <dbReference type="Proteomes" id="UP001550535"/>
    </source>
</evidence>
<dbReference type="EMBL" id="JBEYBR010000041">
    <property type="protein sequence ID" value="MEU2123528.1"/>
    <property type="molecule type" value="Genomic_DNA"/>
</dbReference>
<proteinExistence type="predicted"/>
<reference evidence="1 2" key="1">
    <citation type="submission" date="2024-06" db="EMBL/GenBank/DDBJ databases">
        <title>The Natural Products Discovery Center: Release of the First 8490 Sequenced Strains for Exploring Actinobacteria Biosynthetic Diversity.</title>
        <authorList>
            <person name="Kalkreuter E."/>
            <person name="Kautsar S.A."/>
            <person name="Yang D."/>
            <person name="Bader C.D."/>
            <person name="Teijaro C.N."/>
            <person name="Fluegel L."/>
            <person name="Davis C.M."/>
            <person name="Simpson J.R."/>
            <person name="Lauterbach L."/>
            <person name="Steele A.D."/>
            <person name="Gui C."/>
            <person name="Meng S."/>
            <person name="Li G."/>
            <person name="Viehrig K."/>
            <person name="Ye F."/>
            <person name="Su P."/>
            <person name="Kiefer A.F."/>
            <person name="Nichols A."/>
            <person name="Cepeda A.J."/>
            <person name="Yan W."/>
            <person name="Fan B."/>
            <person name="Jiang Y."/>
            <person name="Adhikari A."/>
            <person name="Zheng C.-J."/>
            <person name="Schuster L."/>
            <person name="Cowan T.M."/>
            <person name="Smanski M.J."/>
            <person name="Chevrette M.G."/>
            <person name="De Carvalho L.P.S."/>
            <person name="Shen B."/>
        </authorList>
    </citation>
    <scope>NUCLEOTIDE SEQUENCE [LARGE SCALE GENOMIC DNA]</scope>
    <source>
        <strain evidence="1 2">NPDC019434</strain>
    </source>
</reference>
<evidence type="ECO:0000313" key="1">
    <source>
        <dbReference type="EMBL" id="MEU2123528.1"/>
    </source>
</evidence>
<keyword evidence="2" id="KW-1185">Reference proteome</keyword>
<name>A0ABV2XC98_9NOCA</name>
<sequence length="222" mass="25969">MSMERRVLQFMGAYTDLQDSMQFVVYTELSASERDEFTKRNPDDRILDEFKKVCRDKLNVAVPSLIPDTYNGARPFRNDLAHLLAIESIEGEAPHRVMRIVRYADYTTNGDWARQTKRTIEITESELRAWTEDLRDSRTYINVLQSLAAMNRELELPDDAEIDVSWIPWWDGRWGALPPFGEENRAPIGRYRAHTRARKYWAAKPNWVTPPPRDIVRGNRPT</sequence>
<comment type="caution">
    <text evidence="1">The sequence shown here is derived from an EMBL/GenBank/DDBJ whole genome shotgun (WGS) entry which is preliminary data.</text>
</comment>
<accession>A0ABV2XC98</accession>